<reference evidence="4" key="1">
    <citation type="submission" date="2020-05" db="EMBL/GenBank/DDBJ databases">
        <title>Mycena genomes resolve the evolution of fungal bioluminescence.</title>
        <authorList>
            <person name="Tsai I.J."/>
        </authorList>
    </citation>
    <scope>NUCLEOTIDE SEQUENCE</scope>
    <source>
        <strain evidence="4">160909Yilan</strain>
    </source>
</reference>
<organism evidence="4 5">
    <name type="scientific">Mycena sanguinolenta</name>
    <dbReference type="NCBI Taxonomy" id="230812"/>
    <lineage>
        <taxon>Eukaryota</taxon>
        <taxon>Fungi</taxon>
        <taxon>Dikarya</taxon>
        <taxon>Basidiomycota</taxon>
        <taxon>Agaricomycotina</taxon>
        <taxon>Agaricomycetes</taxon>
        <taxon>Agaricomycetidae</taxon>
        <taxon>Agaricales</taxon>
        <taxon>Marasmiineae</taxon>
        <taxon>Mycenaceae</taxon>
        <taxon>Mycena</taxon>
    </lineage>
</organism>
<dbReference type="GO" id="GO:0008157">
    <property type="term" value="F:protein phosphatase 1 binding"/>
    <property type="evidence" value="ECO:0007669"/>
    <property type="project" value="TreeGrafter"/>
</dbReference>
<dbReference type="PANTHER" id="PTHR20835">
    <property type="entry name" value="E3 UBIQUITIN-PROTEIN LIGASE PPP1R11-RELATED"/>
    <property type="match status" value="1"/>
</dbReference>
<comment type="caution">
    <text evidence="4">The sequence shown here is derived from an EMBL/GenBank/DDBJ whole genome shotgun (WGS) entry which is preliminary data.</text>
</comment>
<evidence type="ECO:0000313" key="5">
    <source>
        <dbReference type="Proteomes" id="UP000623467"/>
    </source>
</evidence>
<comment type="similarity">
    <text evidence="1 2">Belongs to the YPI1 family.</text>
</comment>
<evidence type="ECO:0000313" key="4">
    <source>
        <dbReference type="EMBL" id="KAF7374332.1"/>
    </source>
</evidence>
<protein>
    <recommendedName>
        <fullName evidence="2">Type 1 phosphatases regulator</fullName>
    </recommendedName>
</protein>
<dbReference type="GO" id="GO:0004865">
    <property type="term" value="F:protein serine/threonine phosphatase inhibitor activity"/>
    <property type="evidence" value="ECO:0007669"/>
    <property type="project" value="UniProtKB-UniRule"/>
</dbReference>
<feature type="region of interest" description="Disordered" evidence="3">
    <location>
        <begin position="15"/>
        <end position="62"/>
    </location>
</feature>
<keyword evidence="2" id="KW-0539">Nucleus</keyword>
<feature type="compositionally biased region" description="Basic residues" evidence="3">
    <location>
        <begin position="184"/>
        <end position="194"/>
    </location>
</feature>
<evidence type="ECO:0000256" key="1">
    <source>
        <dbReference type="ARBA" id="ARBA00005605"/>
    </source>
</evidence>
<dbReference type="GO" id="GO:0005634">
    <property type="term" value="C:nucleus"/>
    <property type="evidence" value="ECO:0007669"/>
    <property type="project" value="UniProtKB-SubCell"/>
</dbReference>
<keyword evidence="5" id="KW-1185">Reference proteome</keyword>
<dbReference type="Proteomes" id="UP000623467">
    <property type="component" value="Unassembled WGS sequence"/>
</dbReference>
<comment type="subcellular location">
    <subcellularLocation>
        <location evidence="2">Nucleus</location>
    </subcellularLocation>
</comment>
<dbReference type="InterPro" id="IPR011107">
    <property type="entry name" value="PPI_Ypi1"/>
</dbReference>
<accession>A0A8H6ZBG7</accession>
<dbReference type="EMBL" id="JACAZH010000002">
    <property type="protein sequence ID" value="KAF7374332.1"/>
    <property type="molecule type" value="Genomic_DNA"/>
</dbReference>
<dbReference type="AlphaFoldDB" id="A0A8H6ZBG7"/>
<name>A0A8H6ZBG7_9AGAR</name>
<dbReference type="PANTHER" id="PTHR20835:SF0">
    <property type="entry name" value="E3 UBIQUITIN-PROTEIN LIGASE PPP1R11"/>
    <property type="match status" value="1"/>
</dbReference>
<feature type="compositionally biased region" description="Acidic residues" evidence="3">
    <location>
        <begin position="108"/>
        <end position="124"/>
    </location>
</feature>
<comment type="function">
    <text evidence="2">Regulator of type 1 phosphatases which maintains protein phosphatase activity under strict control.</text>
</comment>
<gene>
    <name evidence="4" type="ORF">MSAN_00316900</name>
</gene>
<dbReference type="Pfam" id="PF07491">
    <property type="entry name" value="PPI_Ypi1"/>
    <property type="match status" value="1"/>
</dbReference>
<sequence>MLTSVKTFETIMASYRATQRRPGTSAPGDGSRTITITHTPANEAENGETPSNESGEPAPVGALHLRGGVRRTRQRVAWNEDVVDNEGCGRKSSKICCIYHKPKNFDESSSEESDSSDEDSDSSLDDGRARPRPRSGSNHNHHNHDHRPHPDGGAGAAQRNPQEIAQLEMVVPEPNAYEYVPSGKKGKGKRKSIG</sequence>
<evidence type="ECO:0000256" key="2">
    <source>
        <dbReference type="RuleBase" id="RU367162"/>
    </source>
</evidence>
<dbReference type="OrthoDB" id="307488at2759"/>
<feature type="region of interest" description="Disordered" evidence="3">
    <location>
        <begin position="104"/>
        <end position="170"/>
    </location>
</feature>
<evidence type="ECO:0000256" key="3">
    <source>
        <dbReference type="SAM" id="MobiDB-lite"/>
    </source>
</evidence>
<feature type="region of interest" description="Disordered" evidence="3">
    <location>
        <begin position="175"/>
        <end position="194"/>
    </location>
</feature>
<proteinExistence type="inferred from homology"/>